<dbReference type="SUPFAM" id="SSF46894">
    <property type="entry name" value="C-terminal effector domain of the bipartite response regulators"/>
    <property type="match status" value="1"/>
</dbReference>
<dbReference type="RefSeq" id="WP_301810167.1">
    <property type="nucleotide sequence ID" value="NZ_JAUJZH010000009.1"/>
</dbReference>
<dbReference type="Gene3D" id="3.40.50.2300">
    <property type="match status" value="1"/>
</dbReference>
<evidence type="ECO:0000259" key="4">
    <source>
        <dbReference type="PROSITE" id="PS50043"/>
    </source>
</evidence>
<dbReference type="PANTHER" id="PTHR43214:SF17">
    <property type="entry name" value="TRANSCRIPTIONAL REGULATORY PROTEIN RCSB"/>
    <property type="match status" value="1"/>
</dbReference>
<dbReference type="Proteomes" id="UP001169027">
    <property type="component" value="Unassembled WGS sequence"/>
</dbReference>
<dbReference type="InterPro" id="IPR011006">
    <property type="entry name" value="CheY-like_superfamily"/>
</dbReference>
<dbReference type="PRINTS" id="PR00038">
    <property type="entry name" value="HTHLUXR"/>
</dbReference>
<dbReference type="PANTHER" id="PTHR43214">
    <property type="entry name" value="TWO-COMPONENT RESPONSE REGULATOR"/>
    <property type="match status" value="1"/>
</dbReference>
<organism evidence="6 7">
    <name type="scientific">Variovorax ginsengisoli</name>
    <dbReference type="NCBI Taxonomy" id="363844"/>
    <lineage>
        <taxon>Bacteria</taxon>
        <taxon>Pseudomonadati</taxon>
        <taxon>Pseudomonadota</taxon>
        <taxon>Betaproteobacteria</taxon>
        <taxon>Burkholderiales</taxon>
        <taxon>Comamonadaceae</taxon>
        <taxon>Variovorax</taxon>
    </lineage>
</organism>
<protein>
    <submittedName>
        <fullName evidence="6">Response regulator transcription factor</fullName>
    </submittedName>
</protein>
<dbReference type="PROSITE" id="PS50110">
    <property type="entry name" value="RESPONSE_REGULATORY"/>
    <property type="match status" value="1"/>
</dbReference>
<reference evidence="6" key="1">
    <citation type="submission" date="2023-06" db="EMBL/GenBank/DDBJ databases">
        <authorList>
            <person name="Jiang Y."/>
            <person name="Liu Q."/>
        </authorList>
    </citation>
    <scope>NUCLEOTIDE SEQUENCE</scope>
    <source>
        <strain evidence="6">CGMCC 1.12090</strain>
    </source>
</reference>
<dbReference type="InterPro" id="IPR058245">
    <property type="entry name" value="NreC/VraR/RcsB-like_REC"/>
</dbReference>
<evidence type="ECO:0000256" key="1">
    <source>
        <dbReference type="ARBA" id="ARBA00022553"/>
    </source>
</evidence>
<comment type="caution">
    <text evidence="6">The sequence shown here is derived from an EMBL/GenBank/DDBJ whole genome shotgun (WGS) entry which is preliminary data.</text>
</comment>
<gene>
    <name evidence="6" type="ORF">Q2T77_14465</name>
</gene>
<dbReference type="SMART" id="SM00448">
    <property type="entry name" value="REC"/>
    <property type="match status" value="1"/>
</dbReference>
<dbReference type="EMBL" id="JAUKVY010000009">
    <property type="protein sequence ID" value="MDO1533496.1"/>
    <property type="molecule type" value="Genomic_DNA"/>
</dbReference>
<dbReference type="InterPro" id="IPR039420">
    <property type="entry name" value="WalR-like"/>
</dbReference>
<dbReference type="SMART" id="SM00421">
    <property type="entry name" value="HTH_LUXR"/>
    <property type="match status" value="1"/>
</dbReference>
<dbReference type="Pfam" id="PF00072">
    <property type="entry name" value="Response_reg"/>
    <property type="match status" value="1"/>
</dbReference>
<feature type="modified residue" description="4-aspartylphosphate" evidence="3">
    <location>
        <position position="55"/>
    </location>
</feature>
<evidence type="ECO:0000256" key="2">
    <source>
        <dbReference type="ARBA" id="ARBA00023125"/>
    </source>
</evidence>
<proteinExistence type="predicted"/>
<dbReference type="Pfam" id="PF00196">
    <property type="entry name" value="GerE"/>
    <property type="match status" value="1"/>
</dbReference>
<feature type="domain" description="HTH luxR-type" evidence="4">
    <location>
        <begin position="145"/>
        <end position="210"/>
    </location>
</feature>
<sequence length="213" mass="23466">MKIRLIIADDHPLIRIGLKMLLKDKSEISLIAEVNSSIALLNALRHQSPDLLVTDFSMPDGETPDGLGLIQRLRRDHRDLPIIVLTMISNAGVHATILRSGVRGLVDKSSDIGEVLLAIDAVTGGRDYVSPSFRKGLFEMTDPFRDGMAARLSPRETEVLRLFASGLTVSSISERLSRSVKTVSSQKSVAMMKLGLKSDHEIFFYAREHGMEG</sequence>
<dbReference type="CDD" id="cd17535">
    <property type="entry name" value="REC_NarL-like"/>
    <property type="match status" value="1"/>
</dbReference>
<accession>A0ABT8S7W1</accession>
<evidence type="ECO:0000259" key="5">
    <source>
        <dbReference type="PROSITE" id="PS50110"/>
    </source>
</evidence>
<keyword evidence="2" id="KW-0238">DNA-binding</keyword>
<feature type="domain" description="Response regulatory" evidence="5">
    <location>
        <begin position="4"/>
        <end position="123"/>
    </location>
</feature>
<dbReference type="PROSITE" id="PS50043">
    <property type="entry name" value="HTH_LUXR_2"/>
    <property type="match status" value="1"/>
</dbReference>
<evidence type="ECO:0000256" key="3">
    <source>
        <dbReference type="PROSITE-ProRule" id="PRU00169"/>
    </source>
</evidence>
<name>A0ABT8S7W1_9BURK</name>
<dbReference type="CDD" id="cd06170">
    <property type="entry name" value="LuxR_C_like"/>
    <property type="match status" value="1"/>
</dbReference>
<dbReference type="InterPro" id="IPR001789">
    <property type="entry name" value="Sig_transdc_resp-reg_receiver"/>
</dbReference>
<keyword evidence="1 3" id="KW-0597">Phosphoprotein</keyword>
<dbReference type="InterPro" id="IPR000792">
    <property type="entry name" value="Tscrpt_reg_LuxR_C"/>
</dbReference>
<dbReference type="InterPro" id="IPR016032">
    <property type="entry name" value="Sig_transdc_resp-reg_C-effctor"/>
</dbReference>
<evidence type="ECO:0000313" key="6">
    <source>
        <dbReference type="EMBL" id="MDO1533496.1"/>
    </source>
</evidence>
<keyword evidence="7" id="KW-1185">Reference proteome</keyword>
<dbReference type="SUPFAM" id="SSF52172">
    <property type="entry name" value="CheY-like"/>
    <property type="match status" value="1"/>
</dbReference>
<evidence type="ECO:0000313" key="7">
    <source>
        <dbReference type="Proteomes" id="UP001169027"/>
    </source>
</evidence>